<feature type="transmembrane region" description="Helical" evidence="8">
    <location>
        <begin position="65"/>
        <end position="87"/>
    </location>
</feature>
<comment type="subcellular location">
    <subcellularLocation>
        <location evidence="1">Cell inner membrane</location>
        <topology evidence="1">Multi-pass membrane protein</topology>
    </subcellularLocation>
    <subcellularLocation>
        <location evidence="8">Cell membrane</location>
        <topology evidence="8">Multi-pass membrane protein</topology>
    </subcellularLocation>
</comment>
<keyword evidence="5 8" id="KW-0812">Transmembrane</keyword>
<evidence type="ECO:0000313" key="10">
    <source>
        <dbReference type="EMBL" id="MCW3473209.1"/>
    </source>
</evidence>
<dbReference type="SUPFAM" id="SSF161098">
    <property type="entry name" value="MetI-like"/>
    <property type="match status" value="1"/>
</dbReference>
<sequence length="260" mass="26888">MKVGRFTAVLAACGYGFLLSPLLLVCLLSFSADDYLTFPPSGWSLRWFGALVANGAMLQAARTSLLLASVVTLLALAAGLPAALAVARGWVPGAVAALLSAPLLLPTLVLGLALLMALQPLALVATWPGLALAHIVVVLPFVVRIMTTALSALPAELEAAAATLGASPLRVFWRVTLPLAAPGAIAAATLAFLVSFDEVVISLFLVGPRLTTLSVALFRYTESRTDPLVAALAVALIAVTVVVVLTVDRLVGFTRTIGRT</sequence>
<dbReference type="PANTHER" id="PTHR43357:SF4">
    <property type="entry name" value="INNER MEMBRANE ABC TRANSPORTER PERMEASE PROTEIN YDCV"/>
    <property type="match status" value="1"/>
</dbReference>
<feature type="domain" description="ABC transmembrane type-1" evidence="9">
    <location>
        <begin position="61"/>
        <end position="247"/>
    </location>
</feature>
<dbReference type="Gene3D" id="1.10.3720.10">
    <property type="entry name" value="MetI-like"/>
    <property type="match status" value="1"/>
</dbReference>
<keyword evidence="2 8" id="KW-0813">Transport</keyword>
<evidence type="ECO:0000256" key="7">
    <source>
        <dbReference type="ARBA" id="ARBA00023136"/>
    </source>
</evidence>
<evidence type="ECO:0000256" key="4">
    <source>
        <dbReference type="ARBA" id="ARBA00022519"/>
    </source>
</evidence>
<feature type="transmembrane region" description="Helical" evidence="8">
    <location>
        <begin position="130"/>
        <end position="151"/>
    </location>
</feature>
<proteinExistence type="inferred from homology"/>
<dbReference type="GO" id="GO:0005886">
    <property type="term" value="C:plasma membrane"/>
    <property type="evidence" value="ECO:0007669"/>
    <property type="project" value="UniProtKB-SubCell"/>
</dbReference>
<organism evidence="10 11">
    <name type="scientific">Limobrevibacterium gyesilva</name>
    <dbReference type="NCBI Taxonomy" id="2991712"/>
    <lineage>
        <taxon>Bacteria</taxon>
        <taxon>Pseudomonadati</taxon>
        <taxon>Pseudomonadota</taxon>
        <taxon>Alphaproteobacteria</taxon>
        <taxon>Acetobacterales</taxon>
        <taxon>Acetobacteraceae</taxon>
        <taxon>Limobrevibacterium</taxon>
    </lineage>
</organism>
<dbReference type="EMBL" id="JAPDNT010000001">
    <property type="protein sequence ID" value="MCW3473209.1"/>
    <property type="molecule type" value="Genomic_DNA"/>
</dbReference>
<feature type="transmembrane region" description="Helical" evidence="8">
    <location>
        <begin position="41"/>
        <end position="58"/>
    </location>
</feature>
<reference evidence="10" key="1">
    <citation type="submission" date="2022-09" db="EMBL/GenBank/DDBJ databases">
        <title>Rhodovastum sp. nov. RN2-1 isolated from soil in Seongnam, South Korea.</title>
        <authorList>
            <person name="Le N.T."/>
        </authorList>
    </citation>
    <scope>NUCLEOTIDE SEQUENCE</scope>
    <source>
        <strain evidence="10">RN2-1</strain>
    </source>
</reference>
<comment type="similarity">
    <text evidence="8">Belongs to the binding-protein-dependent transport system permease family.</text>
</comment>
<comment type="caution">
    <text evidence="10">The sequence shown here is derived from an EMBL/GenBank/DDBJ whole genome shotgun (WGS) entry which is preliminary data.</text>
</comment>
<evidence type="ECO:0000256" key="6">
    <source>
        <dbReference type="ARBA" id="ARBA00022989"/>
    </source>
</evidence>
<feature type="transmembrane region" description="Helical" evidence="8">
    <location>
        <begin position="227"/>
        <end position="247"/>
    </location>
</feature>
<name>A0AA42CD41_9PROT</name>
<evidence type="ECO:0000256" key="8">
    <source>
        <dbReference type="RuleBase" id="RU363032"/>
    </source>
</evidence>
<keyword evidence="7 8" id="KW-0472">Membrane</keyword>
<dbReference type="InterPro" id="IPR000515">
    <property type="entry name" value="MetI-like"/>
</dbReference>
<gene>
    <name evidence="10" type="ORF">OL599_01330</name>
</gene>
<evidence type="ECO:0000256" key="3">
    <source>
        <dbReference type="ARBA" id="ARBA00022475"/>
    </source>
</evidence>
<dbReference type="Pfam" id="PF00528">
    <property type="entry name" value="BPD_transp_1"/>
    <property type="match status" value="1"/>
</dbReference>
<feature type="transmembrane region" description="Helical" evidence="8">
    <location>
        <begin position="171"/>
        <end position="193"/>
    </location>
</feature>
<feature type="transmembrane region" description="Helical" evidence="8">
    <location>
        <begin position="200"/>
        <end position="221"/>
    </location>
</feature>
<dbReference type="PANTHER" id="PTHR43357">
    <property type="entry name" value="INNER MEMBRANE ABC TRANSPORTER PERMEASE PROTEIN YDCV"/>
    <property type="match status" value="1"/>
</dbReference>
<reference evidence="10" key="2">
    <citation type="submission" date="2022-10" db="EMBL/GenBank/DDBJ databases">
        <authorList>
            <person name="Trinh H.N."/>
        </authorList>
    </citation>
    <scope>NUCLEOTIDE SEQUENCE</scope>
    <source>
        <strain evidence="10">RN2-1</strain>
    </source>
</reference>
<dbReference type="PROSITE" id="PS50928">
    <property type="entry name" value="ABC_TM1"/>
    <property type="match status" value="1"/>
</dbReference>
<protein>
    <submittedName>
        <fullName evidence="10">ABC transporter permease subunit</fullName>
    </submittedName>
</protein>
<dbReference type="Proteomes" id="UP001165679">
    <property type="component" value="Unassembled WGS sequence"/>
</dbReference>
<feature type="transmembrane region" description="Helical" evidence="8">
    <location>
        <begin position="93"/>
        <end position="118"/>
    </location>
</feature>
<keyword evidence="11" id="KW-1185">Reference proteome</keyword>
<keyword evidence="4" id="KW-0997">Cell inner membrane</keyword>
<dbReference type="InterPro" id="IPR035906">
    <property type="entry name" value="MetI-like_sf"/>
</dbReference>
<accession>A0AA42CD41</accession>
<dbReference type="AlphaFoldDB" id="A0AA42CD41"/>
<keyword evidence="6 8" id="KW-1133">Transmembrane helix</keyword>
<dbReference type="GO" id="GO:0055085">
    <property type="term" value="P:transmembrane transport"/>
    <property type="evidence" value="ECO:0007669"/>
    <property type="project" value="InterPro"/>
</dbReference>
<evidence type="ECO:0000256" key="1">
    <source>
        <dbReference type="ARBA" id="ARBA00004429"/>
    </source>
</evidence>
<keyword evidence="3" id="KW-1003">Cell membrane</keyword>
<evidence type="ECO:0000256" key="5">
    <source>
        <dbReference type="ARBA" id="ARBA00022692"/>
    </source>
</evidence>
<evidence type="ECO:0000256" key="2">
    <source>
        <dbReference type="ARBA" id="ARBA00022448"/>
    </source>
</evidence>
<dbReference type="RefSeq" id="WP_264711791.1">
    <property type="nucleotide sequence ID" value="NZ_JAPDNT010000001.1"/>
</dbReference>
<evidence type="ECO:0000259" key="9">
    <source>
        <dbReference type="PROSITE" id="PS50928"/>
    </source>
</evidence>
<evidence type="ECO:0000313" key="11">
    <source>
        <dbReference type="Proteomes" id="UP001165679"/>
    </source>
</evidence>